<organism evidence="1 2">
    <name type="scientific">Methanoregula boonei (strain DSM 21154 / JCM 14090 / 6A8)</name>
    <dbReference type="NCBI Taxonomy" id="456442"/>
    <lineage>
        <taxon>Archaea</taxon>
        <taxon>Methanobacteriati</taxon>
        <taxon>Methanobacteriota</taxon>
        <taxon>Stenosarchaea group</taxon>
        <taxon>Methanomicrobia</taxon>
        <taxon>Methanomicrobiales</taxon>
        <taxon>Methanoregulaceae</taxon>
        <taxon>Methanoregula</taxon>
    </lineage>
</organism>
<sequence length="307" mass="35126">MFTTTDVATKRGILQYREERFTGIRCRISPERVKRHTSQTLTFPRDSADCPFCEQNIFSITPVFPDGKRILVGESVTFPNMFPFAEGHTVTVITRAHTVPEFTRAQIADALRAQIESLLRYGGYPSINWNYLPSAGASILHPHMQGISDRCPTWLVERYLCAGKEYRAKIGASYWDAVREQERSSDRFLFGDEILWSAHAVPVGEREVRGILPISSLKELEDYMEPLSEGILRIITFYRNLGTQAFNMSIYCCRDESEDFSAFCSLISRINPNPLSTSDSAFMERMHCEPVIMTLPEEMGEMYRDQN</sequence>
<dbReference type="Gene3D" id="3.30.428.10">
    <property type="entry name" value="HIT-like"/>
    <property type="match status" value="1"/>
</dbReference>
<protein>
    <submittedName>
        <fullName evidence="1">Galactose-1-phosphate uridylyltransferase-like protein</fullName>
    </submittedName>
</protein>
<dbReference type="OrthoDB" id="7650at2157"/>
<evidence type="ECO:0000313" key="2">
    <source>
        <dbReference type="Proteomes" id="UP000002408"/>
    </source>
</evidence>
<name>A7I5N6_METB6</name>
<dbReference type="AlphaFoldDB" id="A7I5N6"/>
<dbReference type="RefSeq" id="WP_012106068.1">
    <property type="nucleotide sequence ID" value="NC_009712.1"/>
</dbReference>
<dbReference type="STRING" id="456442.Mboo_0529"/>
<keyword evidence="1" id="KW-0808">Transferase</keyword>
<dbReference type="GO" id="GO:0016779">
    <property type="term" value="F:nucleotidyltransferase activity"/>
    <property type="evidence" value="ECO:0007669"/>
    <property type="project" value="UniProtKB-KW"/>
</dbReference>
<accession>A7I5N6</accession>
<proteinExistence type="predicted"/>
<dbReference type="KEGG" id="mbn:Mboo_0529"/>
<dbReference type="Proteomes" id="UP000002408">
    <property type="component" value="Chromosome"/>
</dbReference>
<reference evidence="2" key="1">
    <citation type="journal article" date="2015" name="Microbiology">
        <title>Genome of Methanoregula boonei 6A8 reveals adaptations to oligotrophic peatland environments.</title>
        <authorList>
            <person name="Braeuer S."/>
            <person name="Cadillo-Quiroz H."/>
            <person name="Kyrpides N."/>
            <person name="Woyke T."/>
            <person name="Goodwin L."/>
            <person name="Detter C."/>
            <person name="Podell S."/>
            <person name="Yavitt J.B."/>
            <person name="Zinder S.H."/>
        </authorList>
    </citation>
    <scope>NUCLEOTIDE SEQUENCE [LARGE SCALE GENOMIC DNA]</scope>
    <source>
        <strain evidence="2">DSM 21154 / JCM 14090 / 6A8</strain>
    </source>
</reference>
<dbReference type="eggNOG" id="arCOG00420">
    <property type="taxonomic scope" value="Archaea"/>
</dbReference>
<dbReference type="InterPro" id="IPR036265">
    <property type="entry name" value="HIT-like_sf"/>
</dbReference>
<dbReference type="SUPFAM" id="SSF54197">
    <property type="entry name" value="HIT-like"/>
    <property type="match status" value="1"/>
</dbReference>
<dbReference type="GeneID" id="5411756"/>
<keyword evidence="2" id="KW-1185">Reference proteome</keyword>
<dbReference type="HOGENOM" id="CLU_071478_0_0_2"/>
<evidence type="ECO:0000313" key="1">
    <source>
        <dbReference type="EMBL" id="ABS55047.1"/>
    </source>
</evidence>
<gene>
    <name evidence="1" type="ordered locus">Mboo_0529</name>
</gene>
<keyword evidence="1" id="KW-0548">Nucleotidyltransferase</keyword>
<dbReference type="EMBL" id="CP000780">
    <property type="protein sequence ID" value="ABS55047.1"/>
    <property type="molecule type" value="Genomic_DNA"/>
</dbReference>